<dbReference type="CDD" id="cd02223">
    <property type="entry name" value="cupin_Bh2720-like"/>
    <property type="match status" value="1"/>
</dbReference>
<gene>
    <name evidence="2" type="ORF">FHR92_001998</name>
</gene>
<dbReference type="RefSeq" id="WP_182535385.1">
    <property type="nucleotide sequence ID" value="NZ_JACJIP010000011.1"/>
</dbReference>
<organism evidence="2 3">
    <name type="scientific">Fontibacillus solani</name>
    <dbReference type="NCBI Taxonomy" id="1572857"/>
    <lineage>
        <taxon>Bacteria</taxon>
        <taxon>Bacillati</taxon>
        <taxon>Bacillota</taxon>
        <taxon>Bacilli</taxon>
        <taxon>Bacillales</taxon>
        <taxon>Paenibacillaceae</taxon>
        <taxon>Fontibacillus</taxon>
    </lineage>
</organism>
<dbReference type="Pfam" id="PF07883">
    <property type="entry name" value="Cupin_2"/>
    <property type="match status" value="1"/>
</dbReference>
<sequence>MYRNGCYYDQWHHPMYDYCAANWNRNSGPYYCGQLYYRKSHNENIKLMDYGPNPFVVNIEAAAEQNNTYRTTLWTGEHFQVTLMSINAGDDIGLEVHPDTDQFIRIEEGQGLVQMGDSKDKLNFQAMAYDGYAIMIPAGKWHNVTNTGRSPLKVYVIYAPPHHPHGTVHKTKADAMTSET</sequence>
<accession>A0A7W3SSM4</accession>
<proteinExistence type="predicted"/>
<dbReference type="SUPFAM" id="SSF51182">
    <property type="entry name" value="RmlC-like cupins"/>
    <property type="match status" value="1"/>
</dbReference>
<comment type="caution">
    <text evidence="2">The sequence shown here is derived from an EMBL/GenBank/DDBJ whole genome shotgun (WGS) entry which is preliminary data.</text>
</comment>
<dbReference type="EMBL" id="JACJIP010000011">
    <property type="protein sequence ID" value="MBA9085531.1"/>
    <property type="molecule type" value="Genomic_DNA"/>
</dbReference>
<dbReference type="InterPro" id="IPR052538">
    <property type="entry name" value="Flavonoid_dioxygenase-like"/>
</dbReference>
<dbReference type="PANTHER" id="PTHR43346:SF1">
    <property type="entry name" value="QUERCETIN 2,3-DIOXYGENASE-RELATED"/>
    <property type="match status" value="1"/>
</dbReference>
<feature type="domain" description="Cupin type-2" evidence="1">
    <location>
        <begin position="83"/>
        <end position="158"/>
    </location>
</feature>
<dbReference type="PANTHER" id="PTHR43346">
    <property type="entry name" value="LIGAND BINDING DOMAIN PROTEIN, PUTATIVE (AFU_ORTHOLOGUE AFUA_6G14370)-RELATED"/>
    <property type="match status" value="1"/>
</dbReference>
<keyword evidence="3" id="KW-1185">Reference proteome</keyword>
<evidence type="ECO:0000259" key="1">
    <source>
        <dbReference type="Pfam" id="PF07883"/>
    </source>
</evidence>
<dbReference type="AlphaFoldDB" id="A0A7W3SSM4"/>
<reference evidence="2 3" key="1">
    <citation type="submission" date="2020-08" db="EMBL/GenBank/DDBJ databases">
        <title>Genomic Encyclopedia of Type Strains, Phase III (KMG-III): the genomes of soil and plant-associated and newly described type strains.</title>
        <authorList>
            <person name="Whitman W."/>
        </authorList>
    </citation>
    <scope>NUCLEOTIDE SEQUENCE [LARGE SCALE GENOMIC DNA]</scope>
    <source>
        <strain evidence="2 3">CECT 8693</strain>
    </source>
</reference>
<protein>
    <submittedName>
        <fullName evidence="2">Mannose-6-phosphate isomerase-like protein (Cupin superfamily)</fullName>
    </submittedName>
</protein>
<dbReference type="Gene3D" id="2.60.120.10">
    <property type="entry name" value="Jelly Rolls"/>
    <property type="match status" value="1"/>
</dbReference>
<dbReference type="InterPro" id="IPR013096">
    <property type="entry name" value="Cupin_2"/>
</dbReference>
<evidence type="ECO:0000313" key="2">
    <source>
        <dbReference type="EMBL" id="MBA9085531.1"/>
    </source>
</evidence>
<dbReference type="GO" id="GO:0016853">
    <property type="term" value="F:isomerase activity"/>
    <property type="evidence" value="ECO:0007669"/>
    <property type="project" value="UniProtKB-KW"/>
</dbReference>
<dbReference type="Proteomes" id="UP000567067">
    <property type="component" value="Unassembled WGS sequence"/>
</dbReference>
<keyword evidence="2" id="KW-0413">Isomerase</keyword>
<name>A0A7W3SSM4_9BACL</name>
<dbReference type="InterPro" id="IPR011051">
    <property type="entry name" value="RmlC_Cupin_sf"/>
</dbReference>
<evidence type="ECO:0000313" key="3">
    <source>
        <dbReference type="Proteomes" id="UP000567067"/>
    </source>
</evidence>
<dbReference type="InterPro" id="IPR014710">
    <property type="entry name" value="RmlC-like_jellyroll"/>
</dbReference>